<keyword evidence="1" id="KW-1133">Transmembrane helix</keyword>
<comment type="caution">
    <text evidence="2">The sequence shown here is derived from an EMBL/GenBank/DDBJ whole genome shotgun (WGS) entry which is preliminary data.</text>
</comment>
<keyword evidence="1" id="KW-0472">Membrane</keyword>
<evidence type="ECO:0000256" key="1">
    <source>
        <dbReference type="SAM" id="Phobius"/>
    </source>
</evidence>
<sequence>MDPKMPLSPGLLNSDENKLKHSSSFEFIQVLQEDPLNYCVGASKTENELVIAVATLISIATIALWYHTVFGIQNIEVQISLHPHLLFRMGSVDEDSNGMTKIVANTNANMDYGQHSTVCDELP</sequence>
<dbReference type="Proteomes" id="UP001234178">
    <property type="component" value="Unassembled WGS sequence"/>
</dbReference>
<name>A0ABQ9Z5F6_9CRUS</name>
<gene>
    <name evidence="2" type="ORF">OUZ56_013265</name>
</gene>
<dbReference type="EMBL" id="JAOYFB010000002">
    <property type="protein sequence ID" value="KAK4008111.1"/>
    <property type="molecule type" value="Genomic_DNA"/>
</dbReference>
<accession>A0ABQ9Z5F6</accession>
<keyword evidence="1" id="KW-0812">Transmembrane</keyword>
<evidence type="ECO:0000313" key="3">
    <source>
        <dbReference type="Proteomes" id="UP001234178"/>
    </source>
</evidence>
<organism evidence="2 3">
    <name type="scientific">Daphnia magna</name>
    <dbReference type="NCBI Taxonomy" id="35525"/>
    <lineage>
        <taxon>Eukaryota</taxon>
        <taxon>Metazoa</taxon>
        <taxon>Ecdysozoa</taxon>
        <taxon>Arthropoda</taxon>
        <taxon>Crustacea</taxon>
        <taxon>Branchiopoda</taxon>
        <taxon>Diplostraca</taxon>
        <taxon>Cladocera</taxon>
        <taxon>Anomopoda</taxon>
        <taxon>Daphniidae</taxon>
        <taxon>Daphnia</taxon>
    </lineage>
</organism>
<evidence type="ECO:0000313" key="2">
    <source>
        <dbReference type="EMBL" id="KAK4008111.1"/>
    </source>
</evidence>
<feature type="transmembrane region" description="Helical" evidence="1">
    <location>
        <begin position="49"/>
        <end position="66"/>
    </location>
</feature>
<keyword evidence="3" id="KW-1185">Reference proteome</keyword>
<reference evidence="2 3" key="1">
    <citation type="journal article" date="2023" name="Nucleic Acids Res.">
        <title>The hologenome of Daphnia magna reveals possible DNA methylation and microbiome-mediated evolution of the host genome.</title>
        <authorList>
            <person name="Chaturvedi A."/>
            <person name="Li X."/>
            <person name="Dhandapani V."/>
            <person name="Marshall H."/>
            <person name="Kissane S."/>
            <person name="Cuenca-Cambronero M."/>
            <person name="Asole G."/>
            <person name="Calvet F."/>
            <person name="Ruiz-Romero M."/>
            <person name="Marangio P."/>
            <person name="Guigo R."/>
            <person name="Rago D."/>
            <person name="Mirbahai L."/>
            <person name="Eastwood N."/>
            <person name="Colbourne J.K."/>
            <person name="Zhou J."/>
            <person name="Mallon E."/>
            <person name="Orsini L."/>
        </authorList>
    </citation>
    <scope>NUCLEOTIDE SEQUENCE [LARGE SCALE GENOMIC DNA]</scope>
    <source>
        <strain evidence="2">LRV0_1</strain>
    </source>
</reference>
<proteinExistence type="predicted"/>
<protein>
    <submittedName>
        <fullName evidence="2">Uncharacterized protein</fullName>
    </submittedName>
</protein>